<reference evidence="2 3" key="1">
    <citation type="submission" date="2024-04" db="EMBL/GenBank/DDBJ databases">
        <authorList>
            <person name="Rising A."/>
            <person name="Reimegard J."/>
            <person name="Sonavane S."/>
            <person name="Akerstrom W."/>
            <person name="Nylinder S."/>
            <person name="Hedman E."/>
            <person name="Kallberg Y."/>
        </authorList>
    </citation>
    <scope>NUCLEOTIDE SEQUENCE [LARGE SCALE GENOMIC DNA]</scope>
</reference>
<proteinExistence type="predicted"/>
<keyword evidence="3" id="KW-1185">Reference proteome</keyword>
<protein>
    <submittedName>
        <fullName evidence="2">Uncharacterized protein</fullName>
    </submittedName>
</protein>
<gene>
    <name evidence="2" type="ORF">LARSCL_LOCUS8371</name>
</gene>
<evidence type="ECO:0000256" key="1">
    <source>
        <dbReference type="SAM" id="Phobius"/>
    </source>
</evidence>
<sequence length="141" mass="15625">VNLKFKLYFFEILDITLDSIKETTAVRGNSGRMTNSSIFAMYQILFPFLTAIAAANAIVCTPEICEKPCPEVKCKEGETYEENASLCECCPACIKYLDKGEKCPSLHIRGGPPPTTKCREGLSCLENEKGEYVCTCTCENQ</sequence>
<dbReference type="Proteomes" id="UP001497382">
    <property type="component" value="Unassembled WGS sequence"/>
</dbReference>
<feature type="transmembrane region" description="Helical" evidence="1">
    <location>
        <begin position="39"/>
        <end position="59"/>
    </location>
</feature>
<name>A0AAV1ZVM4_9ARAC</name>
<dbReference type="EMBL" id="CAXIEN010000089">
    <property type="protein sequence ID" value="CAL1275923.1"/>
    <property type="molecule type" value="Genomic_DNA"/>
</dbReference>
<keyword evidence="1" id="KW-0812">Transmembrane</keyword>
<keyword evidence="1" id="KW-1133">Transmembrane helix</keyword>
<accession>A0AAV1ZVM4</accession>
<evidence type="ECO:0000313" key="3">
    <source>
        <dbReference type="Proteomes" id="UP001497382"/>
    </source>
</evidence>
<dbReference type="Gene3D" id="2.10.80.20">
    <property type="match status" value="1"/>
</dbReference>
<organism evidence="2 3">
    <name type="scientific">Larinioides sclopetarius</name>
    <dbReference type="NCBI Taxonomy" id="280406"/>
    <lineage>
        <taxon>Eukaryota</taxon>
        <taxon>Metazoa</taxon>
        <taxon>Ecdysozoa</taxon>
        <taxon>Arthropoda</taxon>
        <taxon>Chelicerata</taxon>
        <taxon>Arachnida</taxon>
        <taxon>Araneae</taxon>
        <taxon>Araneomorphae</taxon>
        <taxon>Entelegynae</taxon>
        <taxon>Araneoidea</taxon>
        <taxon>Araneidae</taxon>
        <taxon>Larinioides</taxon>
    </lineage>
</organism>
<evidence type="ECO:0000313" key="2">
    <source>
        <dbReference type="EMBL" id="CAL1275923.1"/>
    </source>
</evidence>
<comment type="caution">
    <text evidence="2">The sequence shown here is derived from an EMBL/GenBank/DDBJ whole genome shotgun (WGS) entry which is preliminary data.</text>
</comment>
<dbReference type="InterPro" id="IPR053741">
    <property type="entry name" value="Ser_Fungal_Prot_Inhib_sf"/>
</dbReference>
<feature type="non-terminal residue" evidence="2">
    <location>
        <position position="1"/>
    </location>
</feature>
<keyword evidence="1" id="KW-0472">Membrane</keyword>
<dbReference type="AlphaFoldDB" id="A0AAV1ZVM4"/>